<gene>
    <name evidence="1" type="ORF">B0I03_101324</name>
</gene>
<evidence type="ECO:0000313" key="2">
    <source>
        <dbReference type="Proteomes" id="UP000249620"/>
    </source>
</evidence>
<name>A0A327YVX6_9FLAO</name>
<evidence type="ECO:0008006" key="3">
    <source>
        <dbReference type="Google" id="ProtNLM"/>
    </source>
</evidence>
<dbReference type="RefSeq" id="WP_111565730.1">
    <property type="nucleotide sequence ID" value="NZ_QLMI01000001.1"/>
</dbReference>
<reference evidence="1 2" key="1">
    <citation type="submission" date="2018-06" db="EMBL/GenBank/DDBJ databases">
        <title>Genomic Encyclopedia of Type Strains, Phase III (KMG-III): the genomes of soil and plant-associated and newly described type strains.</title>
        <authorList>
            <person name="Whitman W."/>
        </authorList>
    </citation>
    <scope>NUCLEOTIDE SEQUENCE [LARGE SCALE GENOMIC DNA]</scope>
    <source>
        <strain evidence="1 2">CGMCC 1.12398</strain>
    </source>
</reference>
<sequence length="189" mass="22257">MTFRVNLYADQAFLPMIKRTIKRIERFSEKTRIDHELEEVASGIILCQSAFETFLNLLTEELQIEETIKDKILKANFLDKIELWHQYKSFDYNKTKLPWQDIKRLNSVRNWLVHFKTSNIGLISSSSGWINDGINKIPKFDDAVELKLDRLKSYYSSVMICMLIIAKANDVEDLYDHLKTEKYFPLLVG</sequence>
<dbReference type="AlphaFoldDB" id="A0A327YVX6"/>
<evidence type="ECO:0000313" key="1">
    <source>
        <dbReference type="EMBL" id="RAK25163.1"/>
    </source>
</evidence>
<accession>A0A327YVX6</accession>
<proteinExistence type="predicted"/>
<protein>
    <recommendedName>
        <fullName evidence="3">RiboL-PSP-HEPN domain-containing protein</fullName>
    </recommendedName>
</protein>
<dbReference type="Proteomes" id="UP000249620">
    <property type="component" value="Unassembled WGS sequence"/>
</dbReference>
<comment type="caution">
    <text evidence="1">The sequence shown here is derived from an EMBL/GenBank/DDBJ whole genome shotgun (WGS) entry which is preliminary data.</text>
</comment>
<keyword evidence="2" id="KW-1185">Reference proteome</keyword>
<dbReference type="EMBL" id="QLMI01000001">
    <property type="protein sequence ID" value="RAK25163.1"/>
    <property type="molecule type" value="Genomic_DNA"/>
</dbReference>
<dbReference type="OrthoDB" id="7857369at2"/>
<organism evidence="1 2">
    <name type="scientific">Flavobacterium aquaticum</name>
    <dbReference type="NCBI Taxonomy" id="1236486"/>
    <lineage>
        <taxon>Bacteria</taxon>
        <taxon>Pseudomonadati</taxon>
        <taxon>Bacteroidota</taxon>
        <taxon>Flavobacteriia</taxon>
        <taxon>Flavobacteriales</taxon>
        <taxon>Flavobacteriaceae</taxon>
        <taxon>Flavobacterium</taxon>
    </lineage>
</organism>